<dbReference type="AlphaFoldDB" id="B0DFV0"/>
<organism evidence="3">
    <name type="scientific">Laccaria bicolor (strain S238N-H82 / ATCC MYA-4686)</name>
    <name type="common">Bicoloured deceiver</name>
    <name type="synonym">Laccaria laccata var. bicolor</name>
    <dbReference type="NCBI Taxonomy" id="486041"/>
    <lineage>
        <taxon>Eukaryota</taxon>
        <taxon>Fungi</taxon>
        <taxon>Dikarya</taxon>
        <taxon>Basidiomycota</taxon>
        <taxon>Agaricomycotina</taxon>
        <taxon>Agaricomycetes</taxon>
        <taxon>Agaricomycetidae</taxon>
        <taxon>Agaricales</taxon>
        <taxon>Agaricineae</taxon>
        <taxon>Hydnangiaceae</taxon>
        <taxon>Laccaria</taxon>
    </lineage>
</organism>
<dbReference type="HOGENOM" id="CLU_1195041_0_0_1"/>
<feature type="compositionally biased region" description="Basic and acidic residues" evidence="1">
    <location>
        <begin position="57"/>
        <end position="77"/>
    </location>
</feature>
<sequence length="281" mass="31388">MWSRCNIIKQRMLISKTSEYLLEEHQENPIAPHDVSSRLELYLISSLVGYQEDIRTASHSPKGDKAHPRHCVEDQRTTRGRATQLDTSQLGEVTNAMSHVTTPLFSQPPRPSTTGHQDPPPRLRNGDDHQRTSTGPTTRIDKRPRGPASTTIDGRRRAPTNIHARPAPPSRNADDGPPRSLTIGYQDPPPQLTSFYVRPTPTIDGWPRGPTIDGRRRAPTNVHGATGAHHHPRQTDTGAHDHDWQTQSHHRQFPSLPPSSTPTLFLAYPISPEKPRDADIT</sequence>
<dbReference type="RefSeq" id="XP_001882780.1">
    <property type="nucleotide sequence ID" value="XM_001882745.1"/>
</dbReference>
<accession>B0DFV0</accession>
<protein>
    <submittedName>
        <fullName evidence="2">Predicted protein</fullName>
    </submittedName>
</protein>
<proteinExistence type="predicted"/>
<keyword evidence="3" id="KW-1185">Reference proteome</keyword>
<dbReference type="EMBL" id="DS547108">
    <property type="protein sequence ID" value="EDR06408.1"/>
    <property type="molecule type" value="Genomic_DNA"/>
</dbReference>
<feature type="compositionally biased region" description="Polar residues" evidence="1">
    <location>
        <begin position="80"/>
        <end position="105"/>
    </location>
</feature>
<dbReference type="KEGG" id="lbc:LACBIDRAFT_300011"/>
<feature type="region of interest" description="Disordered" evidence="1">
    <location>
        <begin position="57"/>
        <end position="281"/>
    </location>
</feature>
<evidence type="ECO:0000313" key="2">
    <source>
        <dbReference type="EMBL" id="EDR06408.1"/>
    </source>
</evidence>
<gene>
    <name evidence="2" type="ORF">LACBIDRAFT_300011</name>
</gene>
<evidence type="ECO:0000256" key="1">
    <source>
        <dbReference type="SAM" id="MobiDB-lite"/>
    </source>
</evidence>
<dbReference type="Proteomes" id="UP000001194">
    <property type="component" value="Unassembled WGS sequence"/>
</dbReference>
<reference evidence="2 3" key="1">
    <citation type="journal article" date="2008" name="Nature">
        <title>The genome of Laccaria bicolor provides insights into mycorrhizal symbiosis.</title>
        <authorList>
            <person name="Martin F."/>
            <person name="Aerts A."/>
            <person name="Ahren D."/>
            <person name="Brun A."/>
            <person name="Danchin E.G.J."/>
            <person name="Duchaussoy F."/>
            <person name="Gibon J."/>
            <person name="Kohler A."/>
            <person name="Lindquist E."/>
            <person name="Pereda V."/>
            <person name="Salamov A."/>
            <person name="Shapiro H.J."/>
            <person name="Wuyts J."/>
            <person name="Blaudez D."/>
            <person name="Buee M."/>
            <person name="Brokstein P."/>
            <person name="Canbaeck B."/>
            <person name="Cohen D."/>
            <person name="Courty P.E."/>
            <person name="Coutinho P.M."/>
            <person name="Delaruelle C."/>
            <person name="Detter J.C."/>
            <person name="Deveau A."/>
            <person name="DiFazio S."/>
            <person name="Duplessis S."/>
            <person name="Fraissinet-Tachet L."/>
            <person name="Lucic E."/>
            <person name="Frey-Klett P."/>
            <person name="Fourrey C."/>
            <person name="Feussner I."/>
            <person name="Gay G."/>
            <person name="Grimwood J."/>
            <person name="Hoegger P.J."/>
            <person name="Jain P."/>
            <person name="Kilaru S."/>
            <person name="Labbe J."/>
            <person name="Lin Y.C."/>
            <person name="Legue V."/>
            <person name="Le Tacon F."/>
            <person name="Marmeisse R."/>
            <person name="Melayah D."/>
            <person name="Montanini B."/>
            <person name="Muratet M."/>
            <person name="Nehls U."/>
            <person name="Niculita-Hirzel H."/>
            <person name="Oudot-Le Secq M.P."/>
            <person name="Peter M."/>
            <person name="Quesneville H."/>
            <person name="Rajashekar B."/>
            <person name="Reich M."/>
            <person name="Rouhier N."/>
            <person name="Schmutz J."/>
            <person name="Yin T."/>
            <person name="Chalot M."/>
            <person name="Henrissat B."/>
            <person name="Kuees U."/>
            <person name="Lucas S."/>
            <person name="Van de Peer Y."/>
            <person name="Podila G.K."/>
            <person name="Polle A."/>
            <person name="Pukkila P.J."/>
            <person name="Richardson P.M."/>
            <person name="Rouze P."/>
            <person name="Sanders I.R."/>
            <person name="Stajich J.E."/>
            <person name="Tunlid A."/>
            <person name="Tuskan G."/>
            <person name="Grigoriev I.V."/>
        </authorList>
    </citation>
    <scope>NUCLEOTIDE SEQUENCE [LARGE SCALE GENOMIC DNA]</scope>
    <source>
        <strain evidence="3">S238N-H82 / ATCC MYA-4686</strain>
    </source>
</reference>
<name>B0DFV0_LACBS</name>
<dbReference type="GeneID" id="6078539"/>
<feature type="compositionally biased region" description="Basic and acidic residues" evidence="1">
    <location>
        <begin position="119"/>
        <end position="131"/>
    </location>
</feature>
<dbReference type="InParanoid" id="B0DFV0"/>
<evidence type="ECO:0000313" key="3">
    <source>
        <dbReference type="Proteomes" id="UP000001194"/>
    </source>
</evidence>